<dbReference type="InterPro" id="IPR011990">
    <property type="entry name" value="TPR-like_helical_dom_sf"/>
</dbReference>
<dbReference type="InterPro" id="IPR002885">
    <property type="entry name" value="PPR_rpt"/>
</dbReference>
<accession>A0ABY9BH07</accession>
<dbReference type="EMBL" id="CP126649">
    <property type="protein sequence ID" value="WJZ81994.1"/>
    <property type="molecule type" value="Genomic_DNA"/>
</dbReference>
<dbReference type="Gene3D" id="1.25.40.10">
    <property type="entry name" value="Tetratricopeptide repeat domain"/>
    <property type="match status" value="1"/>
</dbReference>
<protein>
    <recommendedName>
        <fullName evidence="7">Pentatricopeptide repeat-containing protein</fullName>
    </recommendedName>
</protein>
<evidence type="ECO:0000256" key="2">
    <source>
        <dbReference type="ARBA" id="ARBA00022737"/>
    </source>
</evidence>
<evidence type="ECO:0000256" key="1">
    <source>
        <dbReference type="ARBA" id="ARBA00007626"/>
    </source>
</evidence>
<comment type="similarity">
    <text evidence="1">Belongs to the PPR family. P subfamily.</text>
</comment>
<dbReference type="PANTHER" id="PTHR45717">
    <property type="entry name" value="OS12G0527900 PROTEIN"/>
    <property type="match status" value="1"/>
</dbReference>
<name>A0ABY9BH07_VITVI</name>
<gene>
    <name evidence="4" type="ORF">VitviT2T_001790</name>
    <name evidence="5" type="ORF">VitviT2T_001792</name>
</gene>
<evidence type="ECO:0000256" key="3">
    <source>
        <dbReference type="PROSITE-ProRule" id="PRU00708"/>
    </source>
</evidence>
<dbReference type="PROSITE" id="PS51375">
    <property type="entry name" value="PPR"/>
    <property type="match status" value="1"/>
</dbReference>
<evidence type="ECO:0000313" key="4">
    <source>
        <dbReference type="EMBL" id="WJZ81992.1"/>
    </source>
</evidence>
<proteinExistence type="inferred from homology"/>
<evidence type="ECO:0008006" key="7">
    <source>
        <dbReference type="Google" id="ProtNLM"/>
    </source>
</evidence>
<evidence type="ECO:0000313" key="5">
    <source>
        <dbReference type="EMBL" id="WJZ81994.1"/>
    </source>
</evidence>
<dbReference type="PANTHER" id="PTHR45717:SF6">
    <property type="entry name" value="PENTACOTRIPEPTIDE-REPEAT REGION OF PRORP DOMAIN-CONTAINING PROTEIN"/>
    <property type="match status" value="1"/>
</dbReference>
<dbReference type="EMBL" id="CP126649">
    <property type="protein sequence ID" value="WJZ81992.1"/>
    <property type="molecule type" value="Genomic_DNA"/>
</dbReference>
<feature type="repeat" description="PPR" evidence="3">
    <location>
        <begin position="12"/>
        <end position="46"/>
    </location>
</feature>
<sequence length="83" mass="9488">MQKMRKMNFAMSYFPYNMLIHVYSQTGNHGKTEALIQEMQRKAIPCDAFTVRNHVFAYVVASDISAMGGFLNRMGENPHISVD</sequence>
<reference evidence="5 6" key="1">
    <citation type="journal article" date="2023" name="Hortic Res">
        <title>The complete reference genome for grapevine (Vitis vinifera L.) genetics and breeding.</title>
        <authorList>
            <person name="Shi X."/>
            <person name="Cao S."/>
            <person name="Wang X."/>
            <person name="Huang S."/>
            <person name="Wang Y."/>
            <person name="Liu Z."/>
            <person name="Liu W."/>
            <person name="Leng X."/>
            <person name="Peng Y."/>
            <person name="Wang N."/>
            <person name="Wang Y."/>
            <person name="Ma Z."/>
            <person name="Xu X."/>
            <person name="Zhang F."/>
            <person name="Xue H."/>
            <person name="Zhong H."/>
            <person name="Wang Y."/>
            <person name="Zhang K."/>
            <person name="Velt A."/>
            <person name="Avia K."/>
            <person name="Holtgrawe D."/>
            <person name="Grimplet J."/>
            <person name="Matus J.T."/>
            <person name="Ware D."/>
            <person name="Wu X."/>
            <person name="Wang H."/>
            <person name="Liu C."/>
            <person name="Fang Y."/>
            <person name="Rustenholz C."/>
            <person name="Cheng Z."/>
            <person name="Xiao H."/>
            <person name="Zhou Y."/>
        </authorList>
    </citation>
    <scope>NUCLEOTIDE SEQUENCE [LARGE SCALE GENOMIC DNA]</scope>
    <source>
        <strain evidence="6">cv. Pinot noir / PN40024</strain>
        <tissue evidence="5">Leaf</tissue>
    </source>
</reference>
<evidence type="ECO:0000313" key="6">
    <source>
        <dbReference type="Proteomes" id="UP001227230"/>
    </source>
</evidence>
<dbReference type="Proteomes" id="UP001227230">
    <property type="component" value="Chromosome 2"/>
</dbReference>
<organism evidence="5 6">
    <name type="scientific">Vitis vinifera</name>
    <name type="common">Grape</name>
    <dbReference type="NCBI Taxonomy" id="29760"/>
    <lineage>
        <taxon>Eukaryota</taxon>
        <taxon>Viridiplantae</taxon>
        <taxon>Streptophyta</taxon>
        <taxon>Embryophyta</taxon>
        <taxon>Tracheophyta</taxon>
        <taxon>Spermatophyta</taxon>
        <taxon>Magnoliopsida</taxon>
        <taxon>eudicotyledons</taxon>
        <taxon>Gunneridae</taxon>
        <taxon>Pentapetalae</taxon>
        <taxon>rosids</taxon>
        <taxon>Vitales</taxon>
        <taxon>Vitaceae</taxon>
        <taxon>Viteae</taxon>
        <taxon>Vitis</taxon>
    </lineage>
</organism>
<keyword evidence="6" id="KW-1185">Reference proteome</keyword>
<dbReference type="NCBIfam" id="TIGR00756">
    <property type="entry name" value="PPR"/>
    <property type="match status" value="1"/>
</dbReference>
<keyword evidence="2" id="KW-0677">Repeat</keyword>